<dbReference type="AlphaFoldDB" id="A0A146LWP0"/>
<dbReference type="PROSITE" id="PS50304">
    <property type="entry name" value="TUDOR"/>
    <property type="match status" value="1"/>
</dbReference>
<dbReference type="SMART" id="SM00333">
    <property type="entry name" value="TUDOR"/>
    <property type="match status" value="1"/>
</dbReference>
<keyword evidence="1" id="KW-0863">Zinc-finger</keyword>
<dbReference type="InterPro" id="IPR000571">
    <property type="entry name" value="Znf_CCCH"/>
</dbReference>
<reference evidence="5" key="1">
    <citation type="journal article" date="2016" name="Gigascience">
        <title>De novo construction of an expanded transcriptome assembly for the western tarnished plant bug, Lygus hesperus.</title>
        <authorList>
            <person name="Tassone E.E."/>
            <person name="Geib S.M."/>
            <person name="Hall B."/>
            <person name="Fabrick J.A."/>
            <person name="Brent C.S."/>
            <person name="Hull J.J."/>
        </authorList>
    </citation>
    <scope>NUCLEOTIDE SEQUENCE</scope>
</reference>
<dbReference type="InterPro" id="IPR035437">
    <property type="entry name" value="SNase_OB-fold_sf"/>
</dbReference>
<dbReference type="PANTHER" id="PTHR16442">
    <property type="entry name" value="RING FINGER PROTEIN 17"/>
    <property type="match status" value="1"/>
</dbReference>
<feature type="region of interest" description="Disordered" evidence="2">
    <location>
        <begin position="439"/>
        <end position="469"/>
    </location>
</feature>
<keyword evidence="1" id="KW-0862">Zinc</keyword>
<proteinExistence type="predicted"/>
<dbReference type="PROSITE" id="PS50103">
    <property type="entry name" value="ZF_C3H1"/>
    <property type="match status" value="1"/>
</dbReference>
<accession>A0A146LWP0</accession>
<dbReference type="GO" id="GO:0008270">
    <property type="term" value="F:zinc ion binding"/>
    <property type="evidence" value="ECO:0007669"/>
    <property type="project" value="UniProtKB-KW"/>
</dbReference>
<name>A0A146LWP0_LYGHE</name>
<dbReference type="Gene3D" id="2.30.30.140">
    <property type="match status" value="2"/>
</dbReference>
<organism evidence="5">
    <name type="scientific">Lygus hesperus</name>
    <name type="common">Western plant bug</name>
    <dbReference type="NCBI Taxonomy" id="30085"/>
    <lineage>
        <taxon>Eukaryota</taxon>
        <taxon>Metazoa</taxon>
        <taxon>Ecdysozoa</taxon>
        <taxon>Arthropoda</taxon>
        <taxon>Hexapoda</taxon>
        <taxon>Insecta</taxon>
        <taxon>Pterygota</taxon>
        <taxon>Neoptera</taxon>
        <taxon>Paraneoptera</taxon>
        <taxon>Hemiptera</taxon>
        <taxon>Heteroptera</taxon>
        <taxon>Panheteroptera</taxon>
        <taxon>Cimicomorpha</taxon>
        <taxon>Miridae</taxon>
        <taxon>Mirini</taxon>
        <taxon>Lygus</taxon>
    </lineage>
</organism>
<dbReference type="EMBL" id="GDHC01006561">
    <property type="protein sequence ID" value="JAQ12068.1"/>
    <property type="molecule type" value="Transcribed_RNA"/>
</dbReference>
<dbReference type="GO" id="GO:0005737">
    <property type="term" value="C:cytoplasm"/>
    <property type="evidence" value="ECO:0007669"/>
    <property type="project" value="UniProtKB-ARBA"/>
</dbReference>
<feature type="region of interest" description="Disordered" evidence="2">
    <location>
        <begin position="328"/>
        <end position="380"/>
    </location>
</feature>
<protein>
    <submittedName>
        <fullName evidence="5">Tudor domain-containing protein 1</fullName>
    </submittedName>
</protein>
<feature type="zinc finger region" description="C3H1-type" evidence="1">
    <location>
        <begin position="509"/>
        <end position="536"/>
    </location>
</feature>
<dbReference type="Pfam" id="PF00567">
    <property type="entry name" value="TUDOR"/>
    <property type="match status" value="2"/>
</dbReference>
<feature type="compositionally biased region" description="Polar residues" evidence="2">
    <location>
        <begin position="344"/>
        <end position="353"/>
    </location>
</feature>
<evidence type="ECO:0000256" key="1">
    <source>
        <dbReference type="PROSITE-ProRule" id="PRU00723"/>
    </source>
</evidence>
<feature type="domain" description="Tudor" evidence="4">
    <location>
        <begin position="625"/>
        <end position="684"/>
    </location>
</feature>
<feature type="compositionally biased region" description="Polar residues" evidence="2">
    <location>
        <begin position="453"/>
        <end position="469"/>
    </location>
</feature>
<dbReference type="PANTHER" id="PTHR16442:SF1">
    <property type="entry name" value="RING FINGER PROTEIN 17"/>
    <property type="match status" value="1"/>
</dbReference>
<dbReference type="InterPro" id="IPR002999">
    <property type="entry name" value="Tudor"/>
</dbReference>
<feature type="domain" description="C3H1-type" evidence="3">
    <location>
        <begin position="509"/>
        <end position="536"/>
    </location>
</feature>
<sequence length="758" mass="85790">MVAVLTDRVEDLKMEYHSSLKASLDVFQRILSNSSSAVLTLKNLCRDLDEGKTLGVEAASKVCQLQSRVTDLSDGLMQVMEEFASLDSTVAEIPWLHSERSKLDMTYISGDNPWEFSLTYSNKEKLNEIGETLKAIHGENGLRRFGTLPKIDQFVVCQVGKNFFRARVLKTFQNGRVKVSKSDFNEDVVLQLPNVYELPREVASIPCQSVRCCLNKEDQYLEERWGKELILIFKKTLSECQLTVDILEKLNCFSPPKYYIRMYVFNEDTGEEMNLSSWINNKLLPDLKMLSSDEVEDMMAVLDEECMDPFLFGQVKTDDIKPHHELSNLNLNKESSNSKTSTTDVPSNSNSLPDQDEKLSKSLAAEASSQTDDNEHLDEPDQHLIGLSVEKVSTWMHQYSDEETIKMNRRAAKIVVPVLEEPSFSFSKAKTSVASVAKNPEPSVKVEEEVRSTSKSSYTSAKENPRASSRMSVNAPEFVPSCFVEINPGCNEESFENVISNLEDEYQPQDEKRICLFYQKKGFCTRIACNKEHVKRTNKWTDDVAEIEKGPFNNIDLPREGCVTFLQVQHVENATTFYSTLNEIYAEINEYGVRETLDSLYQDLNSQDVSASPHPLLDTMPSISEMVLALGLQRTLGPGRKWLRAVVTEILDNSTMEVFFADFGNKEFVSMKDIRKIRPQFLHLPSQAVQTKLSSIQVVPEHRVSGKAFLGKLIKGKTLKAEVVSRDVFNAAMEVILFDSNGTCINKLMAEKGYCQPY</sequence>
<keyword evidence="1" id="KW-0479">Metal-binding</keyword>
<gene>
    <name evidence="5" type="primary">Tdrd1_0</name>
    <name evidence="5" type="ORF">g.87462</name>
</gene>
<evidence type="ECO:0000259" key="4">
    <source>
        <dbReference type="PROSITE" id="PS50304"/>
    </source>
</evidence>
<evidence type="ECO:0000313" key="5">
    <source>
        <dbReference type="EMBL" id="JAQ12068.1"/>
    </source>
</evidence>
<dbReference type="Gene3D" id="2.40.50.90">
    <property type="match status" value="2"/>
</dbReference>
<dbReference type="SUPFAM" id="SSF63748">
    <property type="entry name" value="Tudor/PWWP/MBT"/>
    <property type="match status" value="2"/>
</dbReference>
<evidence type="ECO:0000256" key="2">
    <source>
        <dbReference type="SAM" id="MobiDB-lite"/>
    </source>
</evidence>
<dbReference type="SUPFAM" id="SSF50199">
    <property type="entry name" value="Staphylococcal nuclease"/>
    <property type="match status" value="1"/>
</dbReference>
<feature type="compositionally biased region" description="Low complexity" evidence="2">
    <location>
        <begin position="328"/>
        <end position="343"/>
    </location>
</feature>
<evidence type="ECO:0000259" key="3">
    <source>
        <dbReference type="PROSITE" id="PS50103"/>
    </source>
</evidence>